<dbReference type="Gene3D" id="3.30.1150.10">
    <property type="match status" value="1"/>
</dbReference>
<dbReference type="EMBL" id="FQTW01000010">
    <property type="protein sequence ID" value="SHE97014.1"/>
    <property type="molecule type" value="Genomic_DNA"/>
</dbReference>
<feature type="domain" description="Peptidase M56" evidence="3">
    <location>
        <begin position="38"/>
        <end position="267"/>
    </location>
</feature>
<keyword evidence="5" id="KW-1185">Reference proteome</keyword>
<sequence length="545" mass="63183">MLKYILDVLVLQALFLLAFQAIKHSRWFQVNRFFLLTSIALSLLLPFMSFGWLTTVFENPALNLEFQVGELSTVFIDNAATSTQVNTSIEPEISQMQWSWLQIIMAIVASISVIKLILFHYKFQKIQKLLSTARFMYYSDDCEIYTLPNSTEAFSFFKKIYIGSEFSEAQFKHILAHEQIHAQSLHSFDVALIEICSAVFWFNPFWYWYKHEFALLHEYEADAKASKQSSVNAYFQSLLNVSFGTQNLKFVNHFFNQSILKKRIIMLQESNKTKFKAIKYLWLLPALLVSLTYLSCTEDSVKDDVLQQQIHQEEAEVYRAKFQKIIDERLAEGLSIFEIMQSDEFDVDHGNVKTKEEFYKSQVIMKNLMTEVYEEKPDGEARLAEMQEMFTKTYEDYLKSKKDKQTHTVESEYVENSENTKGLDVGFMQVDQAPYFETCEGLVSNKETKQCVSQFISDFISKKAKEVGLHETAKNLGFQGVKRVYVQFTISTLGEIINVKARAPHPELQQKAETIIEQLPEMIPGQHRGEAVNVVYSLPITFKII</sequence>
<dbReference type="Proteomes" id="UP000184462">
    <property type="component" value="Unassembled WGS sequence"/>
</dbReference>
<dbReference type="PANTHER" id="PTHR34978:SF3">
    <property type="entry name" value="SLR0241 PROTEIN"/>
    <property type="match status" value="1"/>
</dbReference>
<name>A0A1M4XTT7_9FLAO</name>
<dbReference type="AlphaFoldDB" id="A0A1M4XTT7"/>
<keyword evidence="1" id="KW-0472">Membrane</keyword>
<evidence type="ECO:0000313" key="5">
    <source>
        <dbReference type="Proteomes" id="UP000184462"/>
    </source>
</evidence>
<keyword evidence="1" id="KW-1133">Transmembrane helix</keyword>
<feature type="transmembrane region" description="Helical" evidence="1">
    <location>
        <begin position="34"/>
        <end position="53"/>
    </location>
</feature>
<dbReference type="SUPFAM" id="SSF74653">
    <property type="entry name" value="TolA/TonB C-terminal domain"/>
    <property type="match status" value="1"/>
</dbReference>
<feature type="domain" description="TonB C-terminal" evidence="2">
    <location>
        <begin position="473"/>
        <end position="544"/>
    </location>
</feature>
<evidence type="ECO:0000259" key="2">
    <source>
        <dbReference type="Pfam" id="PF03544"/>
    </source>
</evidence>
<evidence type="ECO:0000256" key="1">
    <source>
        <dbReference type="SAM" id="Phobius"/>
    </source>
</evidence>
<dbReference type="RefSeq" id="WP_073193607.1">
    <property type="nucleotide sequence ID" value="NZ_FQTW01000010.1"/>
</dbReference>
<dbReference type="GO" id="GO:0055085">
    <property type="term" value="P:transmembrane transport"/>
    <property type="evidence" value="ECO:0007669"/>
    <property type="project" value="InterPro"/>
</dbReference>
<proteinExistence type="predicted"/>
<dbReference type="InterPro" id="IPR052173">
    <property type="entry name" value="Beta-lactam_resp_regulator"/>
</dbReference>
<dbReference type="STRING" id="1155689.SAMN05444278_11066"/>
<dbReference type="PANTHER" id="PTHR34978">
    <property type="entry name" value="POSSIBLE SENSOR-TRANSDUCER PROTEIN BLAR"/>
    <property type="match status" value="1"/>
</dbReference>
<dbReference type="InterPro" id="IPR037682">
    <property type="entry name" value="TonB_C"/>
</dbReference>
<reference evidence="4 5" key="1">
    <citation type="submission" date="2016-11" db="EMBL/GenBank/DDBJ databases">
        <authorList>
            <person name="Jaros S."/>
            <person name="Januszkiewicz K."/>
            <person name="Wedrychowicz H."/>
        </authorList>
    </citation>
    <scope>NUCLEOTIDE SEQUENCE [LARGE SCALE GENOMIC DNA]</scope>
    <source>
        <strain evidence="4 5">DSM 25661</strain>
    </source>
</reference>
<dbReference type="InterPro" id="IPR008756">
    <property type="entry name" value="Peptidase_M56"/>
</dbReference>
<evidence type="ECO:0000259" key="3">
    <source>
        <dbReference type="Pfam" id="PF05569"/>
    </source>
</evidence>
<feature type="transmembrane region" description="Helical" evidence="1">
    <location>
        <begin position="100"/>
        <end position="121"/>
    </location>
</feature>
<dbReference type="Pfam" id="PF05569">
    <property type="entry name" value="Peptidase_M56"/>
    <property type="match status" value="1"/>
</dbReference>
<gene>
    <name evidence="4" type="ORF">SAMN05444278_11066</name>
</gene>
<dbReference type="CDD" id="cd07341">
    <property type="entry name" value="M56_BlaR1_MecR1_like"/>
    <property type="match status" value="1"/>
</dbReference>
<evidence type="ECO:0000313" key="4">
    <source>
        <dbReference type="EMBL" id="SHE97014.1"/>
    </source>
</evidence>
<accession>A0A1M4XTT7</accession>
<keyword evidence="1" id="KW-0812">Transmembrane</keyword>
<organism evidence="4 5">
    <name type="scientific">Psychroflexus salarius</name>
    <dbReference type="NCBI Taxonomy" id="1155689"/>
    <lineage>
        <taxon>Bacteria</taxon>
        <taxon>Pseudomonadati</taxon>
        <taxon>Bacteroidota</taxon>
        <taxon>Flavobacteriia</taxon>
        <taxon>Flavobacteriales</taxon>
        <taxon>Flavobacteriaceae</taxon>
        <taxon>Psychroflexus</taxon>
    </lineage>
</organism>
<protein>
    <submittedName>
        <fullName evidence="4">TonB protein C-terminal</fullName>
    </submittedName>
</protein>
<dbReference type="OrthoDB" id="1522859at2"/>
<dbReference type="Pfam" id="PF03544">
    <property type="entry name" value="TonB_C"/>
    <property type="match status" value="1"/>
</dbReference>
<feature type="transmembrane region" description="Helical" evidence="1">
    <location>
        <begin position="6"/>
        <end position="22"/>
    </location>
</feature>